<dbReference type="Proteomes" id="UP000218238">
    <property type="component" value="Unassembled WGS sequence"/>
</dbReference>
<protein>
    <submittedName>
        <fullName evidence="2">Uncharacterized protein</fullName>
    </submittedName>
</protein>
<dbReference type="EMBL" id="NTFS01000148">
    <property type="protein sequence ID" value="PAX53362.1"/>
    <property type="molecule type" value="Genomic_DNA"/>
</dbReference>
<evidence type="ECO:0000313" key="2">
    <source>
        <dbReference type="EMBL" id="PAX53362.1"/>
    </source>
</evidence>
<sequence length="63" mass="7107">MSEKRGKPKKTVNGLLGEMNTLNNDNQEINKSTNLSSRYEMNFISEKRVKPQPTGKPKKTVNG</sequence>
<name>A0A2A2TI00_9CYAN</name>
<organism evidence="2 3">
    <name type="scientific">Brunnivagina elsteri CCALA 953</name>
    <dbReference type="NCBI Taxonomy" id="987040"/>
    <lineage>
        <taxon>Bacteria</taxon>
        <taxon>Bacillati</taxon>
        <taxon>Cyanobacteriota</taxon>
        <taxon>Cyanophyceae</taxon>
        <taxon>Nostocales</taxon>
        <taxon>Calotrichaceae</taxon>
        <taxon>Brunnivagina</taxon>
    </lineage>
</organism>
<evidence type="ECO:0000313" key="3">
    <source>
        <dbReference type="Proteomes" id="UP000218238"/>
    </source>
</evidence>
<gene>
    <name evidence="2" type="ORF">CK510_14380</name>
</gene>
<evidence type="ECO:0000256" key="1">
    <source>
        <dbReference type="SAM" id="MobiDB-lite"/>
    </source>
</evidence>
<feature type="compositionally biased region" description="Basic residues" evidence="1">
    <location>
        <begin position="1"/>
        <end position="10"/>
    </location>
</feature>
<dbReference type="AlphaFoldDB" id="A0A2A2TI00"/>
<accession>A0A2A2TI00</accession>
<proteinExistence type="predicted"/>
<feature type="region of interest" description="Disordered" evidence="1">
    <location>
        <begin position="1"/>
        <end position="63"/>
    </location>
</feature>
<reference evidence="2 3" key="1">
    <citation type="submission" date="2017-08" db="EMBL/GenBank/DDBJ databases">
        <title>Draft genome sequence of filamentous cyanobacterium Calothrix elsteri CCALA 953.</title>
        <authorList>
            <person name="Gagunashvili A.N."/>
            <person name="Elster J."/>
            <person name="Andresson O.S."/>
        </authorList>
    </citation>
    <scope>NUCLEOTIDE SEQUENCE [LARGE SCALE GENOMIC DNA]</scope>
    <source>
        <strain evidence="2 3">CCALA 953</strain>
    </source>
</reference>
<keyword evidence="3" id="KW-1185">Reference proteome</keyword>
<comment type="caution">
    <text evidence="2">The sequence shown here is derived from an EMBL/GenBank/DDBJ whole genome shotgun (WGS) entry which is preliminary data.</text>
</comment>
<feature type="compositionally biased region" description="Polar residues" evidence="1">
    <location>
        <begin position="20"/>
        <end position="39"/>
    </location>
</feature>
<dbReference type="RefSeq" id="WP_095722354.1">
    <property type="nucleotide sequence ID" value="NZ_NTFS01000148.1"/>
</dbReference>